<keyword evidence="9" id="KW-0067">ATP-binding</keyword>
<organism evidence="15 16">
    <name type="scientific">Vasconcelosia minhoensis LEGE 07310</name>
    <dbReference type="NCBI Taxonomy" id="915328"/>
    <lineage>
        <taxon>Bacteria</taxon>
        <taxon>Bacillati</taxon>
        <taxon>Cyanobacteriota</taxon>
        <taxon>Cyanophyceae</taxon>
        <taxon>Nodosilineales</taxon>
        <taxon>Cymatolegaceae</taxon>
        <taxon>Vasconcelosia</taxon>
        <taxon>Vasconcelosia minhoensis</taxon>
    </lineage>
</organism>
<dbReference type="EMBL" id="JADEXG010000017">
    <property type="protein sequence ID" value="MBE9077438.1"/>
    <property type="molecule type" value="Genomic_DNA"/>
</dbReference>
<protein>
    <recommendedName>
        <fullName evidence="3 13">Phosphoribulokinase</fullName>
        <ecNumber evidence="3 13">2.7.1.19</ecNumber>
    </recommendedName>
</protein>
<evidence type="ECO:0000256" key="5">
    <source>
        <dbReference type="ARBA" id="ARBA00022567"/>
    </source>
</evidence>
<dbReference type="Gene3D" id="3.40.50.300">
    <property type="entry name" value="P-loop containing nucleotide triphosphate hydrolases"/>
    <property type="match status" value="1"/>
</dbReference>
<evidence type="ECO:0000256" key="10">
    <source>
        <dbReference type="ARBA" id="ARBA00022946"/>
    </source>
</evidence>
<evidence type="ECO:0000256" key="9">
    <source>
        <dbReference type="ARBA" id="ARBA00022840"/>
    </source>
</evidence>
<keyword evidence="16" id="KW-1185">Reference proteome</keyword>
<keyword evidence="10" id="KW-0809">Transit peptide</keyword>
<dbReference type="InterPro" id="IPR027417">
    <property type="entry name" value="P-loop_NTPase"/>
</dbReference>
<evidence type="ECO:0000256" key="13">
    <source>
        <dbReference type="RuleBase" id="RU004082"/>
    </source>
</evidence>
<dbReference type="EC" id="2.7.1.19" evidence="3 13"/>
<evidence type="ECO:0000256" key="7">
    <source>
        <dbReference type="ARBA" id="ARBA00022741"/>
    </source>
</evidence>
<dbReference type="PROSITE" id="PS00567">
    <property type="entry name" value="PHOSPHORIBULOKINASE"/>
    <property type="match status" value="1"/>
</dbReference>
<evidence type="ECO:0000256" key="4">
    <source>
        <dbReference type="ARBA" id="ARBA00022531"/>
    </source>
</evidence>
<dbReference type="CDD" id="cd02026">
    <property type="entry name" value="PRK"/>
    <property type="match status" value="1"/>
</dbReference>
<evidence type="ECO:0000259" key="14">
    <source>
        <dbReference type="Pfam" id="PF00485"/>
    </source>
</evidence>
<keyword evidence="6 15" id="KW-0808">Transferase</keyword>
<dbReference type="GO" id="GO:0008974">
    <property type="term" value="F:phosphoribulokinase activity"/>
    <property type="evidence" value="ECO:0007669"/>
    <property type="project" value="UniProtKB-EC"/>
</dbReference>
<evidence type="ECO:0000313" key="15">
    <source>
        <dbReference type="EMBL" id="MBE9077438.1"/>
    </source>
</evidence>
<name>A0A8J7DC98_9CYAN</name>
<comment type="caution">
    <text evidence="15">The sequence shown here is derived from an EMBL/GenBank/DDBJ whole genome shotgun (WGS) entry which is preliminary data.</text>
</comment>
<dbReference type="Proteomes" id="UP000636505">
    <property type="component" value="Unassembled WGS sequence"/>
</dbReference>
<sequence length="333" mass="38108">MASKPEKVILIGVAGDSGCGKSTFLRRLEEIFGEEFITVICLDDYHSLDRKQRKAQKVTALNPKANNFDLMYEQIKAIKAGNAIDKPIYNHETGELDPPERVEPNHIVVIEGLHPLYDERVRELIDFSVYLDISDEVKINWKIQRDMEERGHTYEDVLAAINSRKPDFKAYIDVQKQYADVVIQILPTNLIPDDKETKVLRVRLIQREGIENFDPVYLFDEGSTIDWIPCGRKLTCSYPGIRMHYGPDSYYGKEVSVLEIDGQFDRLEEVIYIESHLSNTSTKNYGEMTELLLKHREYPGSNNGSGLFQVLVGLKMRETYEVLTAKAPAKSTV</sequence>
<evidence type="ECO:0000256" key="6">
    <source>
        <dbReference type="ARBA" id="ARBA00022679"/>
    </source>
</evidence>
<keyword evidence="4" id="KW-0602">Photosynthesis</keyword>
<feature type="domain" description="Phosphoribulokinase/uridine kinase" evidence="14">
    <location>
        <begin position="10"/>
        <end position="191"/>
    </location>
</feature>
<dbReference type="RefSeq" id="WP_193906212.1">
    <property type="nucleotide sequence ID" value="NZ_JADEXG010000017.1"/>
</dbReference>
<evidence type="ECO:0000256" key="8">
    <source>
        <dbReference type="ARBA" id="ARBA00022777"/>
    </source>
</evidence>
<dbReference type="SUPFAM" id="SSF52540">
    <property type="entry name" value="P-loop containing nucleoside triphosphate hydrolases"/>
    <property type="match status" value="1"/>
</dbReference>
<evidence type="ECO:0000256" key="12">
    <source>
        <dbReference type="ARBA" id="ARBA00047663"/>
    </source>
</evidence>
<keyword evidence="7" id="KW-0547">Nucleotide-binding</keyword>
<evidence type="ECO:0000256" key="11">
    <source>
        <dbReference type="ARBA" id="ARBA00023157"/>
    </source>
</evidence>
<keyword evidence="11" id="KW-1015">Disulfide bond</keyword>
<evidence type="ECO:0000256" key="1">
    <source>
        <dbReference type="ARBA" id="ARBA00005215"/>
    </source>
</evidence>
<reference evidence="15" key="1">
    <citation type="submission" date="2020-10" db="EMBL/GenBank/DDBJ databases">
        <authorList>
            <person name="Castelo-Branco R."/>
            <person name="Eusebio N."/>
            <person name="Adriana R."/>
            <person name="Vieira A."/>
            <person name="Brugerolle De Fraissinette N."/>
            <person name="Rezende De Castro R."/>
            <person name="Schneider M.P."/>
            <person name="Vasconcelos V."/>
            <person name="Leao P.N."/>
        </authorList>
    </citation>
    <scope>NUCLEOTIDE SEQUENCE</scope>
    <source>
        <strain evidence="15">LEGE 07310</strain>
    </source>
</reference>
<comment type="pathway">
    <text evidence="1">Carbohydrate biosynthesis; Calvin cycle.</text>
</comment>
<dbReference type="GO" id="GO:0019253">
    <property type="term" value="P:reductive pentose-phosphate cycle"/>
    <property type="evidence" value="ECO:0007669"/>
    <property type="project" value="UniProtKB-KW"/>
</dbReference>
<dbReference type="PRINTS" id="PR00478">
    <property type="entry name" value="PHRIBLKINASE"/>
</dbReference>
<gene>
    <name evidence="15" type="ORF">IQ241_09030</name>
</gene>
<dbReference type="FunFam" id="3.40.50.300:FF:000619">
    <property type="entry name" value="Phosphoribulokinase"/>
    <property type="match status" value="1"/>
</dbReference>
<evidence type="ECO:0000313" key="16">
    <source>
        <dbReference type="Proteomes" id="UP000636505"/>
    </source>
</evidence>
<dbReference type="AlphaFoldDB" id="A0A8J7DC98"/>
<dbReference type="PANTHER" id="PTHR10285">
    <property type="entry name" value="URIDINE KINASE"/>
    <property type="match status" value="1"/>
</dbReference>
<comment type="similarity">
    <text evidence="2 13">Belongs to the phosphoribulokinase family.</text>
</comment>
<proteinExistence type="inferred from homology"/>
<dbReference type="NCBIfam" id="NF005655">
    <property type="entry name" value="PRK07429.1"/>
    <property type="match status" value="1"/>
</dbReference>
<keyword evidence="8" id="KW-0418">Kinase</keyword>
<evidence type="ECO:0000256" key="3">
    <source>
        <dbReference type="ARBA" id="ARBA00012042"/>
    </source>
</evidence>
<comment type="catalytic activity">
    <reaction evidence="12 13">
        <text>D-ribulose 5-phosphate + ATP = D-ribulose 1,5-bisphosphate + ADP + H(+)</text>
        <dbReference type="Rhea" id="RHEA:19365"/>
        <dbReference type="ChEBI" id="CHEBI:15378"/>
        <dbReference type="ChEBI" id="CHEBI:30616"/>
        <dbReference type="ChEBI" id="CHEBI:57870"/>
        <dbReference type="ChEBI" id="CHEBI:58121"/>
        <dbReference type="ChEBI" id="CHEBI:456216"/>
        <dbReference type="EC" id="2.7.1.19"/>
    </reaction>
</comment>
<dbReference type="GO" id="GO:0042803">
    <property type="term" value="F:protein homodimerization activity"/>
    <property type="evidence" value="ECO:0007669"/>
    <property type="project" value="UniProtKB-ARBA"/>
</dbReference>
<dbReference type="InterPro" id="IPR006083">
    <property type="entry name" value="PRK/URK"/>
</dbReference>
<keyword evidence="5" id="KW-0113">Calvin cycle</keyword>
<evidence type="ECO:0000256" key="2">
    <source>
        <dbReference type="ARBA" id="ARBA00009719"/>
    </source>
</evidence>
<dbReference type="GO" id="GO:0005524">
    <property type="term" value="F:ATP binding"/>
    <property type="evidence" value="ECO:0007669"/>
    <property type="project" value="UniProtKB-KW"/>
</dbReference>
<dbReference type="Pfam" id="PF00485">
    <property type="entry name" value="PRK"/>
    <property type="match status" value="1"/>
</dbReference>
<accession>A0A8J7DC98</accession>
<dbReference type="InterPro" id="IPR006082">
    <property type="entry name" value="PRK"/>
</dbReference>